<dbReference type="AlphaFoldDB" id="A0A2R8C7G9"/>
<keyword evidence="2" id="KW-1185">Reference proteome</keyword>
<gene>
    <name evidence="1" type="ORF">TRM7615_01886</name>
</gene>
<evidence type="ECO:0000313" key="2">
    <source>
        <dbReference type="Proteomes" id="UP000244898"/>
    </source>
</evidence>
<protein>
    <submittedName>
        <fullName evidence="1">Uncharacterized protein</fullName>
    </submittedName>
</protein>
<name>A0A2R8C7G9_9RHOB</name>
<proteinExistence type="predicted"/>
<reference evidence="2" key="1">
    <citation type="submission" date="2018-03" db="EMBL/GenBank/DDBJ databases">
        <authorList>
            <person name="Rodrigo-Torres L."/>
            <person name="Arahal R. D."/>
            <person name="Lucena T."/>
        </authorList>
    </citation>
    <scope>NUCLEOTIDE SEQUENCE [LARGE SCALE GENOMIC DNA]</scope>
    <source>
        <strain evidence="2">CECT 7615</strain>
    </source>
</reference>
<organism evidence="1 2">
    <name type="scientific">Falsiruegeria mediterranea M17</name>
    <dbReference type="NCBI Taxonomy" id="1200281"/>
    <lineage>
        <taxon>Bacteria</taxon>
        <taxon>Pseudomonadati</taxon>
        <taxon>Pseudomonadota</taxon>
        <taxon>Alphaproteobacteria</taxon>
        <taxon>Rhodobacterales</taxon>
        <taxon>Roseobacteraceae</taxon>
        <taxon>Falsiruegeria</taxon>
    </lineage>
</organism>
<sequence length="53" mass="6095">MLVTFLIALSTLGIVLFVQARIAAREIRRNRASMTRHLKKDLVLSHRPAPREQ</sequence>
<accession>A0A2R8C7G9</accession>
<evidence type="ECO:0000313" key="1">
    <source>
        <dbReference type="EMBL" id="SPJ28387.1"/>
    </source>
</evidence>
<dbReference type="Proteomes" id="UP000244898">
    <property type="component" value="Unassembled WGS sequence"/>
</dbReference>
<dbReference type="EMBL" id="ONZG01000004">
    <property type="protein sequence ID" value="SPJ28387.1"/>
    <property type="molecule type" value="Genomic_DNA"/>
</dbReference>